<comment type="caution">
    <text evidence="2">The sequence shown here is derived from an EMBL/GenBank/DDBJ whole genome shotgun (WGS) entry which is preliminary data.</text>
</comment>
<gene>
    <name evidence="2" type="ORF">OB960_04800</name>
</gene>
<reference evidence="2" key="1">
    <citation type="submission" date="2022-09" db="EMBL/GenBank/DDBJ databases">
        <title>Enrichment on poylsaccharides allowed isolation of novel metabolic and taxonomic groups of Haloarchaea.</title>
        <authorList>
            <person name="Sorokin D.Y."/>
            <person name="Elcheninov A.G."/>
            <person name="Khizhniak T.V."/>
            <person name="Kolganova T.V."/>
            <person name="Kublanov I.V."/>
        </authorList>
    </citation>
    <scope>NUCLEOTIDE SEQUENCE</scope>
    <source>
        <strain evidence="2">AArc-xg1-1</strain>
    </source>
</reference>
<accession>A0AAP2YXC5</accession>
<sequence>MEPTEFYGLVQEASHADTTDSAEIASEAVFETLGETLTAGEAENVAAQLPSELAGHLEDVDHDGSGYDREAFVERVGEHLRETELDPDEAERYTQGVTDALAAALTQRELQDMKAQLGVEIHSLFEGVDIDREAV</sequence>
<evidence type="ECO:0000313" key="2">
    <source>
        <dbReference type="EMBL" id="MCU4740718.1"/>
    </source>
</evidence>
<dbReference type="Pfam" id="PF10025">
    <property type="entry name" value="DUF2267"/>
    <property type="match status" value="1"/>
</dbReference>
<dbReference type="Proteomes" id="UP001321018">
    <property type="component" value="Unassembled WGS sequence"/>
</dbReference>
<protein>
    <submittedName>
        <fullName evidence="2">DUF2267 domain-containing protein</fullName>
    </submittedName>
</protein>
<dbReference type="InterPro" id="IPR038282">
    <property type="entry name" value="DUF2267_sf"/>
</dbReference>
<dbReference type="EMBL" id="JAOPKA010000002">
    <property type="protein sequence ID" value="MCU4740718.1"/>
    <property type="molecule type" value="Genomic_DNA"/>
</dbReference>
<feature type="region of interest" description="Disordered" evidence="1">
    <location>
        <begin position="1"/>
        <end position="20"/>
    </location>
</feature>
<evidence type="ECO:0000256" key="1">
    <source>
        <dbReference type="SAM" id="MobiDB-lite"/>
    </source>
</evidence>
<dbReference type="AlphaFoldDB" id="A0AAP2YXC5"/>
<dbReference type="InterPro" id="IPR018727">
    <property type="entry name" value="DUF2267"/>
</dbReference>
<dbReference type="RefSeq" id="WP_338002559.1">
    <property type="nucleotide sequence ID" value="NZ_JAOPKA010000002.1"/>
</dbReference>
<dbReference type="Gene3D" id="1.10.490.110">
    <property type="entry name" value="Uncharacterized conserved protein DUF2267"/>
    <property type="match status" value="1"/>
</dbReference>
<organism evidence="2 3">
    <name type="scientific">Natronoglomus mannanivorans</name>
    <dbReference type="NCBI Taxonomy" id="2979990"/>
    <lineage>
        <taxon>Archaea</taxon>
        <taxon>Methanobacteriati</taxon>
        <taxon>Methanobacteriota</taxon>
        <taxon>Stenosarchaea group</taxon>
        <taxon>Halobacteria</taxon>
        <taxon>Halobacteriales</taxon>
        <taxon>Natrialbaceae</taxon>
        <taxon>Natronoglomus</taxon>
    </lineage>
</organism>
<name>A0AAP2YXC5_9EURY</name>
<proteinExistence type="predicted"/>
<evidence type="ECO:0000313" key="3">
    <source>
        <dbReference type="Proteomes" id="UP001321018"/>
    </source>
</evidence>